<dbReference type="Proteomes" id="UP001476798">
    <property type="component" value="Unassembled WGS sequence"/>
</dbReference>
<reference evidence="2 3" key="1">
    <citation type="submission" date="2021-06" db="EMBL/GenBank/DDBJ databases">
        <authorList>
            <person name="Palmer J.M."/>
        </authorList>
    </citation>
    <scope>NUCLEOTIDE SEQUENCE [LARGE SCALE GENOMIC DNA]</scope>
    <source>
        <strain evidence="2 3">GA_2019</strain>
        <tissue evidence="2">Muscle</tissue>
    </source>
</reference>
<accession>A0ABV0NHE7</accession>
<protein>
    <submittedName>
        <fullName evidence="2">Uncharacterized protein</fullName>
    </submittedName>
</protein>
<evidence type="ECO:0000313" key="2">
    <source>
        <dbReference type="EMBL" id="MEQ2169978.1"/>
    </source>
</evidence>
<sequence>MTRHCGRGQPAPSAVPFLGSTSTAPRQSLTRAQGDHGGAQGLRPVQSAHPGVRFLRPTRGPTGDVLELAMEFLSPVQLSHRAGTMVGPRVCAQFGLLIPVCVSSGPPGVPPVLFWSQLQNITGGPPGPGRAWVTPTRMSRPNWAQTLGPTMVPLGPRRKTLPPAPEHHRRAPWPREGLGNADQDEQTELGANPVPHHGPLGP</sequence>
<comment type="caution">
    <text evidence="2">The sequence shown here is derived from an EMBL/GenBank/DDBJ whole genome shotgun (WGS) entry which is preliminary data.</text>
</comment>
<evidence type="ECO:0000256" key="1">
    <source>
        <dbReference type="SAM" id="MobiDB-lite"/>
    </source>
</evidence>
<name>A0ABV0NHE7_9TELE</name>
<dbReference type="EMBL" id="JAHRIO010034830">
    <property type="protein sequence ID" value="MEQ2169978.1"/>
    <property type="molecule type" value="Genomic_DNA"/>
</dbReference>
<feature type="region of interest" description="Disordered" evidence="1">
    <location>
        <begin position="1"/>
        <end position="58"/>
    </location>
</feature>
<gene>
    <name evidence="2" type="ORF">GOODEAATRI_030499</name>
</gene>
<feature type="region of interest" description="Disordered" evidence="1">
    <location>
        <begin position="140"/>
        <end position="202"/>
    </location>
</feature>
<proteinExistence type="predicted"/>
<feature type="compositionally biased region" description="Polar residues" evidence="1">
    <location>
        <begin position="19"/>
        <end position="31"/>
    </location>
</feature>
<organism evidence="2 3">
    <name type="scientific">Goodea atripinnis</name>
    <dbReference type="NCBI Taxonomy" id="208336"/>
    <lineage>
        <taxon>Eukaryota</taxon>
        <taxon>Metazoa</taxon>
        <taxon>Chordata</taxon>
        <taxon>Craniata</taxon>
        <taxon>Vertebrata</taxon>
        <taxon>Euteleostomi</taxon>
        <taxon>Actinopterygii</taxon>
        <taxon>Neopterygii</taxon>
        <taxon>Teleostei</taxon>
        <taxon>Neoteleostei</taxon>
        <taxon>Acanthomorphata</taxon>
        <taxon>Ovalentaria</taxon>
        <taxon>Atherinomorphae</taxon>
        <taxon>Cyprinodontiformes</taxon>
        <taxon>Goodeidae</taxon>
        <taxon>Goodea</taxon>
    </lineage>
</organism>
<evidence type="ECO:0000313" key="3">
    <source>
        <dbReference type="Proteomes" id="UP001476798"/>
    </source>
</evidence>
<keyword evidence="3" id="KW-1185">Reference proteome</keyword>